<dbReference type="EMBL" id="GBXM01090311">
    <property type="protein sequence ID" value="JAH18266.1"/>
    <property type="molecule type" value="Transcribed_RNA"/>
</dbReference>
<organism evidence="2">
    <name type="scientific">Anguilla anguilla</name>
    <name type="common">European freshwater eel</name>
    <name type="synonym">Muraena anguilla</name>
    <dbReference type="NCBI Taxonomy" id="7936"/>
    <lineage>
        <taxon>Eukaryota</taxon>
        <taxon>Metazoa</taxon>
        <taxon>Chordata</taxon>
        <taxon>Craniata</taxon>
        <taxon>Vertebrata</taxon>
        <taxon>Euteleostomi</taxon>
        <taxon>Actinopterygii</taxon>
        <taxon>Neopterygii</taxon>
        <taxon>Teleostei</taxon>
        <taxon>Anguilliformes</taxon>
        <taxon>Anguillidae</taxon>
        <taxon>Anguilla</taxon>
    </lineage>
</organism>
<name>A0A0E9QMY8_ANGAN</name>
<proteinExistence type="predicted"/>
<dbReference type="AlphaFoldDB" id="A0A0E9QMY8"/>
<reference evidence="2" key="1">
    <citation type="submission" date="2014-11" db="EMBL/GenBank/DDBJ databases">
        <authorList>
            <person name="Amaro Gonzalez C."/>
        </authorList>
    </citation>
    <scope>NUCLEOTIDE SEQUENCE</scope>
</reference>
<evidence type="ECO:0000313" key="2">
    <source>
        <dbReference type="EMBL" id="JAH18266.1"/>
    </source>
</evidence>
<reference evidence="2" key="2">
    <citation type="journal article" date="2015" name="Fish Shellfish Immunol.">
        <title>Early steps in the European eel (Anguilla anguilla)-Vibrio vulnificus interaction in the gills: Role of the RtxA13 toxin.</title>
        <authorList>
            <person name="Callol A."/>
            <person name="Pajuelo D."/>
            <person name="Ebbesson L."/>
            <person name="Teles M."/>
            <person name="MacKenzie S."/>
            <person name="Amaro C."/>
        </authorList>
    </citation>
    <scope>NUCLEOTIDE SEQUENCE</scope>
</reference>
<feature type="region of interest" description="Disordered" evidence="1">
    <location>
        <begin position="1"/>
        <end position="39"/>
    </location>
</feature>
<protein>
    <submittedName>
        <fullName evidence="2">Uncharacterized protein</fullName>
    </submittedName>
</protein>
<evidence type="ECO:0000256" key="1">
    <source>
        <dbReference type="SAM" id="MobiDB-lite"/>
    </source>
</evidence>
<feature type="compositionally biased region" description="Polar residues" evidence="1">
    <location>
        <begin position="21"/>
        <end position="30"/>
    </location>
</feature>
<accession>A0A0E9QMY8</accession>
<sequence length="39" mass="4033">MFLLGNGAQSPPPKHHFATFGSRTDQNTPPSGGAVAKPL</sequence>